<evidence type="ECO:0000313" key="2">
    <source>
        <dbReference type="Proteomes" id="UP000541058"/>
    </source>
</evidence>
<dbReference type="RefSeq" id="WP_276647053.1">
    <property type="nucleotide sequence ID" value="NZ_JAAYSM010000106.1"/>
</dbReference>
<name>A0A7X8C2R3_9LACT</name>
<proteinExistence type="predicted"/>
<sequence>MNFKRLDKVDKILLSAEDSKHLDDWWLNIHDGAFNDFHPVLEEGLISHEVNPNVIYDQSIVMAQDLTPKLLFLYFKQLDDVRVYYEIYRMISDNQVAYILKGIKNYAELKSDLTINTENHIGLRKEHAIHFLDSITSSHIALMNYMELYRDVKERVSSKTVRKKSTKKAKNGKNKKNTRPIKIVVYNVKVPQNAVTDEEKRAYQRMKEAWTVRGHWRTLPSGKKTWVKPHVKGNKEKLEPNIYYF</sequence>
<evidence type="ECO:0000313" key="1">
    <source>
        <dbReference type="EMBL" id="NLJ17875.1"/>
    </source>
</evidence>
<dbReference type="AlphaFoldDB" id="A0A7X8C2R3"/>
<comment type="caution">
    <text evidence="1">The sequence shown here is derived from an EMBL/GenBank/DDBJ whole genome shotgun (WGS) entry which is preliminary data.</text>
</comment>
<accession>A0A7X8C2R3</accession>
<dbReference type="EMBL" id="JAAYSM010000106">
    <property type="protein sequence ID" value="NLJ17875.1"/>
    <property type="molecule type" value="Genomic_DNA"/>
</dbReference>
<gene>
    <name evidence="1" type="ORF">GX355_03350</name>
</gene>
<reference evidence="1 2" key="1">
    <citation type="journal article" date="2020" name="Biotechnol. Biofuels">
        <title>New insights from the biogas microbiome by comprehensive genome-resolved metagenomics of nearly 1600 species originating from multiple anaerobic digesters.</title>
        <authorList>
            <person name="Campanaro S."/>
            <person name="Treu L."/>
            <person name="Rodriguez-R L.M."/>
            <person name="Kovalovszki A."/>
            <person name="Ziels R.M."/>
            <person name="Maus I."/>
            <person name="Zhu X."/>
            <person name="Kougias P.G."/>
            <person name="Basile A."/>
            <person name="Luo G."/>
            <person name="Schluter A."/>
            <person name="Konstantinidis K.T."/>
            <person name="Angelidaki I."/>
        </authorList>
    </citation>
    <scope>NUCLEOTIDE SEQUENCE [LARGE SCALE GENOMIC DNA]</scope>
    <source>
        <strain evidence="1">AS23ysBPME_34</strain>
    </source>
</reference>
<dbReference type="Proteomes" id="UP000541058">
    <property type="component" value="Unassembled WGS sequence"/>
</dbReference>
<protein>
    <submittedName>
        <fullName evidence="1">Uncharacterized protein</fullName>
    </submittedName>
</protein>
<organism evidence="1 2">
    <name type="scientific">Globicatella sulfidifaciens</name>
    <dbReference type="NCBI Taxonomy" id="136093"/>
    <lineage>
        <taxon>Bacteria</taxon>
        <taxon>Bacillati</taxon>
        <taxon>Bacillota</taxon>
        <taxon>Bacilli</taxon>
        <taxon>Lactobacillales</taxon>
        <taxon>Aerococcaceae</taxon>
        <taxon>Globicatella</taxon>
    </lineage>
</organism>